<dbReference type="InterPro" id="IPR046335">
    <property type="entry name" value="LacI/GalR-like_sensor"/>
</dbReference>
<dbReference type="EMBL" id="JAFLHG010000008">
    <property type="protein sequence ID" value="MBT8798462.1"/>
    <property type="molecule type" value="Genomic_DNA"/>
</dbReference>
<dbReference type="PANTHER" id="PTHR30146">
    <property type="entry name" value="LACI-RELATED TRANSCRIPTIONAL REPRESSOR"/>
    <property type="match status" value="1"/>
</dbReference>
<dbReference type="CDD" id="cd06267">
    <property type="entry name" value="PBP1_LacI_sugar_binding-like"/>
    <property type="match status" value="1"/>
</dbReference>
<keyword evidence="3" id="KW-0804">Transcription</keyword>
<keyword evidence="6" id="KW-1185">Reference proteome</keyword>
<comment type="caution">
    <text evidence="5">The sequence shown here is derived from an EMBL/GenBank/DDBJ whole genome shotgun (WGS) entry which is preliminary data.</text>
</comment>
<name>A0ABS5XVA1_9MICO</name>
<evidence type="ECO:0000256" key="1">
    <source>
        <dbReference type="ARBA" id="ARBA00023015"/>
    </source>
</evidence>
<dbReference type="PANTHER" id="PTHR30146:SF155">
    <property type="entry name" value="ALANINE RACEMASE"/>
    <property type="match status" value="1"/>
</dbReference>
<organism evidence="5 6">
    <name type="scientific">Microbacterium flavum</name>
    <dbReference type="NCBI Taxonomy" id="415216"/>
    <lineage>
        <taxon>Bacteria</taxon>
        <taxon>Bacillati</taxon>
        <taxon>Actinomycetota</taxon>
        <taxon>Actinomycetes</taxon>
        <taxon>Micrococcales</taxon>
        <taxon>Microbacteriaceae</taxon>
        <taxon>Microbacterium</taxon>
    </lineage>
</organism>
<dbReference type="RefSeq" id="WP_215487689.1">
    <property type="nucleotide sequence ID" value="NZ_BAAAPJ010000006.1"/>
</dbReference>
<evidence type="ECO:0000259" key="4">
    <source>
        <dbReference type="Pfam" id="PF13377"/>
    </source>
</evidence>
<keyword evidence="1" id="KW-0805">Transcription regulation</keyword>
<dbReference type="Proteomes" id="UP000740605">
    <property type="component" value="Unassembled WGS sequence"/>
</dbReference>
<proteinExistence type="predicted"/>
<keyword evidence="2" id="KW-0238">DNA-binding</keyword>
<gene>
    <name evidence="5" type="ORF">J0P97_10300</name>
</gene>
<evidence type="ECO:0000313" key="5">
    <source>
        <dbReference type="EMBL" id="MBT8798462.1"/>
    </source>
</evidence>
<dbReference type="Pfam" id="PF13377">
    <property type="entry name" value="Peripla_BP_3"/>
    <property type="match status" value="1"/>
</dbReference>
<evidence type="ECO:0000256" key="2">
    <source>
        <dbReference type="ARBA" id="ARBA00023125"/>
    </source>
</evidence>
<dbReference type="Gene3D" id="3.40.50.2300">
    <property type="match status" value="2"/>
</dbReference>
<evidence type="ECO:0000313" key="6">
    <source>
        <dbReference type="Proteomes" id="UP000740605"/>
    </source>
</evidence>
<dbReference type="InterPro" id="IPR028082">
    <property type="entry name" value="Peripla_BP_I"/>
</dbReference>
<dbReference type="SUPFAM" id="SSF53822">
    <property type="entry name" value="Periplasmic binding protein-like I"/>
    <property type="match status" value="1"/>
</dbReference>
<reference evidence="5 6" key="1">
    <citation type="submission" date="2021-03" db="EMBL/GenBank/DDBJ databases">
        <title>Microbacterium pauli sp. nov., isolated from microfiltered milk.</title>
        <authorList>
            <person name="Bellassi P."/>
            <person name="Fontana A."/>
            <person name="Callegari M.L."/>
            <person name="Lorenzo M."/>
            <person name="Cappa F."/>
        </authorList>
    </citation>
    <scope>NUCLEOTIDE SEQUENCE [LARGE SCALE GENOMIC DNA]</scope>
    <source>
        <strain evidence="5 6">DSM 18909</strain>
    </source>
</reference>
<protein>
    <submittedName>
        <fullName evidence="5">Substrate-binding domain-containing protein</fullName>
    </submittedName>
</protein>
<evidence type="ECO:0000256" key="3">
    <source>
        <dbReference type="ARBA" id="ARBA00023163"/>
    </source>
</evidence>
<sequence length="229" mass="24260">MQANRKCDARSNRVDGIFLSEIKVGDERVAELASLGFPAVGINPDIDFPFPAVRQSSVEAITDLVRTLAALGHTHIAHVSGPTQYIHTHERIAAWQGAMEAAGLDASNIVEGSFTSDGGRTAADILMTGARLPTAVFCANDLAAIGFMNRAIELGHRVPHDVSVAGFDGITIGDHVRPTLSTIRSAPRELGREAARLLLASIDGEQVPSVSLAPARLVLRDSVARVAQD</sequence>
<feature type="domain" description="Transcriptional regulator LacI/GalR-like sensor" evidence="4">
    <location>
        <begin position="65"/>
        <end position="223"/>
    </location>
</feature>
<accession>A0ABS5XVA1</accession>